<evidence type="ECO:0000256" key="1">
    <source>
        <dbReference type="SAM" id="MobiDB-lite"/>
    </source>
</evidence>
<gene>
    <name evidence="2" type="ORF">WN51_04000</name>
</gene>
<evidence type="ECO:0000313" key="2">
    <source>
        <dbReference type="EMBL" id="KOX68514.1"/>
    </source>
</evidence>
<dbReference type="OrthoDB" id="8188647at2759"/>
<dbReference type="Proteomes" id="UP000053105">
    <property type="component" value="Unassembled WGS sequence"/>
</dbReference>
<dbReference type="EMBL" id="KQ435922">
    <property type="protein sequence ID" value="KOX68514.1"/>
    <property type="molecule type" value="Genomic_DNA"/>
</dbReference>
<name>A0A0N0BCE4_9HYME</name>
<protein>
    <submittedName>
        <fullName evidence="2">Uncharacterized protein</fullName>
    </submittedName>
</protein>
<evidence type="ECO:0000313" key="3">
    <source>
        <dbReference type="Proteomes" id="UP000053105"/>
    </source>
</evidence>
<dbReference type="AlphaFoldDB" id="A0A0N0BCE4"/>
<proteinExistence type="predicted"/>
<keyword evidence="3" id="KW-1185">Reference proteome</keyword>
<organism evidence="2 3">
    <name type="scientific">Melipona quadrifasciata</name>
    <dbReference type="NCBI Taxonomy" id="166423"/>
    <lineage>
        <taxon>Eukaryota</taxon>
        <taxon>Metazoa</taxon>
        <taxon>Ecdysozoa</taxon>
        <taxon>Arthropoda</taxon>
        <taxon>Hexapoda</taxon>
        <taxon>Insecta</taxon>
        <taxon>Pterygota</taxon>
        <taxon>Neoptera</taxon>
        <taxon>Endopterygota</taxon>
        <taxon>Hymenoptera</taxon>
        <taxon>Apocrita</taxon>
        <taxon>Aculeata</taxon>
        <taxon>Apoidea</taxon>
        <taxon>Anthophila</taxon>
        <taxon>Apidae</taxon>
        <taxon>Melipona</taxon>
    </lineage>
</organism>
<accession>A0A0N0BCE4</accession>
<sequence length="174" mass="20034">MLAKREPPMRLVDERLSSFEGCASCVVEYNRENVPSVSYDATAQYKKMPLPLEVYPTPPHESRDPNQPIANFRCISVAPEEARFSGAKITFSDNKILHEEQKETAILAADWPVLFHSNNYLRQTNNDEKGKREEKDSRHRSPEDDFNHFEHPPRNIHFVEALTDLSTPNINLTN</sequence>
<feature type="region of interest" description="Disordered" evidence="1">
    <location>
        <begin position="122"/>
        <end position="152"/>
    </location>
</feature>
<feature type="compositionally biased region" description="Basic and acidic residues" evidence="1">
    <location>
        <begin position="125"/>
        <end position="152"/>
    </location>
</feature>
<reference evidence="2 3" key="1">
    <citation type="submission" date="2015-07" db="EMBL/GenBank/DDBJ databases">
        <title>The genome of Melipona quadrifasciata.</title>
        <authorList>
            <person name="Pan H."/>
            <person name="Kapheim K."/>
        </authorList>
    </citation>
    <scope>NUCLEOTIDE SEQUENCE [LARGE SCALE GENOMIC DNA]</scope>
    <source>
        <strain evidence="2">0111107301</strain>
        <tissue evidence="2">Whole body</tissue>
    </source>
</reference>